<dbReference type="RefSeq" id="WP_229956956.1">
    <property type="nucleotide sequence ID" value="NZ_BAAAEM010000002.1"/>
</dbReference>
<feature type="transmembrane region" description="Helical" evidence="2">
    <location>
        <begin position="33"/>
        <end position="50"/>
    </location>
</feature>
<organism evidence="3 4">
    <name type="scientific">Parasphingorhabdus litoris</name>
    <dbReference type="NCBI Taxonomy" id="394733"/>
    <lineage>
        <taxon>Bacteria</taxon>
        <taxon>Pseudomonadati</taxon>
        <taxon>Pseudomonadota</taxon>
        <taxon>Alphaproteobacteria</taxon>
        <taxon>Sphingomonadales</taxon>
        <taxon>Sphingomonadaceae</taxon>
        <taxon>Parasphingorhabdus</taxon>
    </lineage>
</organism>
<keyword evidence="2" id="KW-1133">Transmembrane helix</keyword>
<name>A0ABN1A2N3_9SPHN</name>
<dbReference type="Proteomes" id="UP001500713">
    <property type="component" value="Unassembled WGS sequence"/>
</dbReference>
<keyword evidence="2" id="KW-0472">Membrane</keyword>
<feature type="transmembrane region" description="Helical" evidence="2">
    <location>
        <begin position="56"/>
        <end position="75"/>
    </location>
</feature>
<keyword evidence="2" id="KW-0812">Transmembrane</keyword>
<proteinExistence type="predicted"/>
<keyword evidence="4" id="KW-1185">Reference proteome</keyword>
<dbReference type="EMBL" id="BAAAEM010000002">
    <property type="protein sequence ID" value="GAA0465967.1"/>
    <property type="molecule type" value="Genomic_DNA"/>
</dbReference>
<evidence type="ECO:0000313" key="4">
    <source>
        <dbReference type="Proteomes" id="UP001500713"/>
    </source>
</evidence>
<accession>A0ABN1A2N3</accession>
<sequence length="77" mass="8707">MAEKIKPERMRPEDYAEGGSPMSRGATYVRKEIVSKGVGFGSALAIAISFTTHKSILWAIIHGFFSWFYVIYYALTR</sequence>
<comment type="caution">
    <text evidence="3">The sequence shown here is derived from an EMBL/GenBank/DDBJ whole genome shotgun (WGS) entry which is preliminary data.</text>
</comment>
<evidence type="ECO:0000256" key="2">
    <source>
        <dbReference type="SAM" id="Phobius"/>
    </source>
</evidence>
<feature type="region of interest" description="Disordered" evidence="1">
    <location>
        <begin position="1"/>
        <end position="23"/>
    </location>
</feature>
<evidence type="ECO:0000256" key="1">
    <source>
        <dbReference type="SAM" id="MobiDB-lite"/>
    </source>
</evidence>
<reference evidence="3 4" key="1">
    <citation type="journal article" date="2019" name="Int. J. Syst. Evol. Microbiol.">
        <title>The Global Catalogue of Microorganisms (GCM) 10K type strain sequencing project: providing services to taxonomists for standard genome sequencing and annotation.</title>
        <authorList>
            <consortium name="The Broad Institute Genomics Platform"/>
            <consortium name="The Broad Institute Genome Sequencing Center for Infectious Disease"/>
            <person name="Wu L."/>
            <person name="Ma J."/>
        </authorList>
    </citation>
    <scope>NUCLEOTIDE SEQUENCE [LARGE SCALE GENOMIC DNA]</scope>
    <source>
        <strain evidence="3 4">JCM 14162</strain>
    </source>
</reference>
<gene>
    <name evidence="3" type="ORF">GCM10009096_03280</name>
</gene>
<evidence type="ECO:0000313" key="3">
    <source>
        <dbReference type="EMBL" id="GAA0465967.1"/>
    </source>
</evidence>
<protein>
    <submittedName>
        <fullName evidence="3">Uncharacterized protein</fullName>
    </submittedName>
</protein>
<feature type="compositionally biased region" description="Basic and acidic residues" evidence="1">
    <location>
        <begin position="1"/>
        <end position="14"/>
    </location>
</feature>